<dbReference type="Proteomes" id="UP000283513">
    <property type="component" value="Unassembled WGS sequence"/>
</dbReference>
<proteinExistence type="predicted"/>
<dbReference type="RefSeq" id="WP_118599124.1">
    <property type="nucleotide sequence ID" value="NZ_QSHO01000020.1"/>
</dbReference>
<organism evidence="2 3">
    <name type="scientific">Roseburia intestinalis</name>
    <dbReference type="NCBI Taxonomy" id="166486"/>
    <lineage>
        <taxon>Bacteria</taxon>
        <taxon>Bacillati</taxon>
        <taxon>Bacillota</taxon>
        <taxon>Clostridia</taxon>
        <taxon>Lachnospirales</taxon>
        <taxon>Lachnospiraceae</taxon>
        <taxon>Roseburia</taxon>
    </lineage>
</organism>
<accession>A0A3R6AUH0</accession>
<name>A0A3R6AUH0_9FIRM</name>
<evidence type="ECO:0000313" key="3">
    <source>
        <dbReference type="Proteomes" id="UP000283513"/>
    </source>
</evidence>
<dbReference type="InterPro" id="IPR054335">
    <property type="entry name" value="DuOB_dom"/>
</dbReference>
<evidence type="ECO:0000313" key="2">
    <source>
        <dbReference type="EMBL" id="RHC13531.1"/>
    </source>
</evidence>
<protein>
    <recommendedName>
        <fullName evidence="1">Dual OB-containing domain-containing protein</fullName>
    </recommendedName>
</protein>
<comment type="caution">
    <text evidence="2">The sequence shown here is derived from an EMBL/GenBank/DDBJ whole genome shotgun (WGS) entry which is preliminary data.</text>
</comment>
<dbReference type="EMBL" id="QSHO01000020">
    <property type="protein sequence ID" value="RHC13531.1"/>
    <property type="molecule type" value="Genomic_DNA"/>
</dbReference>
<evidence type="ECO:0000259" key="1">
    <source>
        <dbReference type="Pfam" id="PF22557"/>
    </source>
</evidence>
<gene>
    <name evidence="2" type="ORF">DW856_17210</name>
</gene>
<dbReference type="AlphaFoldDB" id="A0A3R6AUH0"/>
<feature type="domain" description="Dual OB-containing" evidence="1">
    <location>
        <begin position="6"/>
        <end position="208"/>
    </location>
</feature>
<sequence length="214" mass="24563">MGKLVMIILTKSSKFSAKCVAGINVENGEWVRLVSDDVEKHGAIPDYKLQTDTREVCILDVVEVPIIGRCGDLLQPENVMIDKTEKMKIIDRVTLQDVLKIHPKENGDYKYILGNPYMYVSEDTINDVHRSLTLVKVKNLIIRQVVTPEQKKKTKACFFYRGDYYENIPVTDPDFYNVLDNSFCKSAYLVVSIGTPYNNKYYKFVAKIFVTEDD</sequence>
<reference evidence="2 3" key="1">
    <citation type="submission" date="2018-08" db="EMBL/GenBank/DDBJ databases">
        <title>A genome reference for cultivated species of the human gut microbiota.</title>
        <authorList>
            <person name="Zou Y."/>
            <person name="Xue W."/>
            <person name="Luo G."/>
        </authorList>
    </citation>
    <scope>NUCLEOTIDE SEQUENCE [LARGE SCALE GENOMIC DNA]</scope>
    <source>
        <strain evidence="2 3">AM37-1AC</strain>
    </source>
</reference>
<dbReference type="Pfam" id="PF22557">
    <property type="entry name" value="DuOB"/>
    <property type="match status" value="1"/>
</dbReference>